<evidence type="ECO:0000256" key="1">
    <source>
        <dbReference type="SAM" id="SignalP"/>
    </source>
</evidence>
<feature type="signal peptide" evidence="1">
    <location>
        <begin position="1"/>
        <end position="16"/>
    </location>
</feature>
<name>A0A0A9FRG5_ARUDO</name>
<protein>
    <submittedName>
        <fullName evidence="2">ABCB4</fullName>
    </submittedName>
</protein>
<dbReference type="AlphaFoldDB" id="A0A0A9FRG5"/>
<feature type="chain" id="PRO_5002062280" evidence="1">
    <location>
        <begin position="17"/>
        <end position="67"/>
    </location>
</feature>
<evidence type="ECO:0000313" key="2">
    <source>
        <dbReference type="EMBL" id="JAE15425.1"/>
    </source>
</evidence>
<reference evidence="2" key="1">
    <citation type="submission" date="2014-09" db="EMBL/GenBank/DDBJ databases">
        <authorList>
            <person name="Magalhaes I.L.F."/>
            <person name="Oliveira U."/>
            <person name="Santos F.R."/>
            <person name="Vidigal T.H.D.A."/>
            <person name="Brescovit A.D."/>
            <person name="Santos A.J."/>
        </authorList>
    </citation>
    <scope>NUCLEOTIDE SEQUENCE</scope>
    <source>
        <tissue evidence="2">Shoot tissue taken approximately 20 cm above the soil surface</tissue>
    </source>
</reference>
<accession>A0A0A9FRG5</accession>
<keyword evidence="1" id="KW-0732">Signal</keyword>
<proteinExistence type="predicted"/>
<reference evidence="2" key="2">
    <citation type="journal article" date="2015" name="Data Brief">
        <title>Shoot transcriptome of the giant reed, Arundo donax.</title>
        <authorList>
            <person name="Barrero R.A."/>
            <person name="Guerrero F.D."/>
            <person name="Moolhuijzen P."/>
            <person name="Goolsby J.A."/>
            <person name="Tidwell J."/>
            <person name="Bellgard S.E."/>
            <person name="Bellgard M.I."/>
        </authorList>
    </citation>
    <scope>NUCLEOTIDE SEQUENCE</scope>
    <source>
        <tissue evidence="2">Shoot tissue taken approximately 20 cm above the soil surface</tissue>
    </source>
</reference>
<dbReference type="EMBL" id="GBRH01182471">
    <property type="protein sequence ID" value="JAE15425.1"/>
    <property type="molecule type" value="Transcribed_RNA"/>
</dbReference>
<organism evidence="2">
    <name type="scientific">Arundo donax</name>
    <name type="common">Giant reed</name>
    <name type="synonym">Donax arundinaceus</name>
    <dbReference type="NCBI Taxonomy" id="35708"/>
    <lineage>
        <taxon>Eukaryota</taxon>
        <taxon>Viridiplantae</taxon>
        <taxon>Streptophyta</taxon>
        <taxon>Embryophyta</taxon>
        <taxon>Tracheophyta</taxon>
        <taxon>Spermatophyta</taxon>
        <taxon>Magnoliopsida</taxon>
        <taxon>Liliopsida</taxon>
        <taxon>Poales</taxon>
        <taxon>Poaceae</taxon>
        <taxon>PACMAD clade</taxon>
        <taxon>Arundinoideae</taxon>
        <taxon>Arundineae</taxon>
        <taxon>Arundo</taxon>
    </lineage>
</organism>
<sequence length="67" mass="7236">MSIFGFLLIISNNLFAADCPSAIAEIDGDALPIAIEPVKIANTTLMTCPPVYPLLMINLAPYQKARE</sequence>